<name>A0A0B7BTA5_9EUPU</name>
<sequence>MPRTVKKSTHLIGDQTLPLYVYIEKQRMKWFGHLIRMHPNSTVYRVFYNRTSGKKARGRPRKRWLDGVAESCERAKITITQATRTAQDKNRKPRHWATTR</sequence>
<evidence type="ECO:0000313" key="1">
    <source>
        <dbReference type="EMBL" id="CEK96223.1"/>
    </source>
</evidence>
<gene>
    <name evidence="1" type="primary">ORF211067</name>
</gene>
<proteinExistence type="predicted"/>
<dbReference type="EMBL" id="HACG01049358">
    <property type="protein sequence ID" value="CEK96223.1"/>
    <property type="molecule type" value="Transcribed_RNA"/>
</dbReference>
<reference evidence="1" key="1">
    <citation type="submission" date="2014-12" db="EMBL/GenBank/DDBJ databases">
        <title>Insight into the proteome of Arion vulgaris.</title>
        <authorList>
            <person name="Aradska J."/>
            <person name="Bulat T."/>
            <person name="Smidak R."/>
            <person name="Sarate P."/>
            <person name="Gangsoo J."/>
            <person name="Sialana F."/>
            <person name="Bilban M."/>
            <person name="Lubec G."/>
        </authorList>
    </citation>
    <scope>NUCLEOTIDE SEQUENCE</scope>
    <source>
        <tissue evidence="1">Skin</tissue>
    </source>
</reference>
<organism evidence="1">
    <name type="scientific">Arion vulgaris</name>
    <dbReference type="NCBI Taxonomy" id="1028688"/>
    <lineage>
        <taxon>Eukaryota</taxon>
        <taxon>Metazoa</taxon>
        <taxon>Spiralia</taxon>
        <taxon>Lophotrochozoa</taxon>
        <taxon>Mollusca</taxon>
        <taxon>Gastropoda</taxon>
        <taxon>Heterobranchia</taxon>
        <taxon>Euthyneura</taxon>
        <taxon>Panpulmonata</taxon>
        <taxon>Eupulmonata</taxon>
        <taxon>Stylommatophora</taxon>
        <taxon>Helicina</taxon>
        <taxon>Arionoidea</taxon>
        <taxon>Arionidae</taxon>
        <taxon>Arion</taxon>
    </lineage>
</organism>
<accession>A0A0B7BTA5</accession>
<dbReference type="AlphaFoldDB" id="A0A0B7BTA5"/>
<protein>
    <submittedName>
        <fullName evidence="1">Uncharacterized protein</fullName>
    </submittedName>
</protein>